<dbReference type="Gene3D" id="3.90.78.10">
    <property type="entry name" value="UDP-N-acetylenolpyruvoylglucosamine reductase, C-terminal domain"/>
    <property type="match status" value="1"/>
</dbReference>
<comment type="catalytic activity">
    <reaction evidence="19 20">
        <text>UDP-N-acetyl-alpha-D-muramate + NADP(+) = UDP-N-acetyl-3-O-(1-carboxyvinyl)-alpha-D-glucosamine + NADPH + H(+)</text>
        <dbReference type="Rhea" id="RHEA:12248"/>
        <dbReference type="ChEBI" id="CHEBI:15378"/>
        <dbReference type="ChEBI" id="CHEBI:57783"/>
        <dbReference type="ChEBI" id="CHEBI:58349"/>
        <dbReference type="ChEBI" id="CHEBI:68483"/>
        <dbReference type="ChEBI" id="CHEBI:70757"/>
        <dbReference type="EC" id="1.3.1.98"/>
    </reaction>
</comment>
<proteinExistence type="inferred from homology"/>
<dbReference type="InterPro" id="IPR006094">
    <property type="entry name" value="Oxid_FAD_bind_N"/>
</dbReference>
<keyword evidence="10 20" id="KW-0285">Flavoprotein</keyword>
<evidence type="ECO:0000256" key="18">
    <source>
        <dbReference type="ARBA" id="ARBA00031026"/>
    </source>
</evidence>
<evidence type="ECO:0000256" key="3">
    <source>
        <dbReference type="ARBA" id="ARBA00004496"/>
    </source>
</evidence>
<evidence type="ECO:0000256" key="1">
    <source>
        <dbReference type="ARBA" id="ARBA00001974"/>
    </source>
</evidence>
<reference evidence="23" key="1">
    <citation type="journal article" date="2019" name="Int. J. Syst. Evol. Microbiol.">
        <title>The Global Catalogue of Microorganisms (GCM) 10K type strain sequencing project: providing services to taxonomists for standard genome sequencing and annotation.</title>
        <authorList>
            <consortium name="The Broad Institute Genomics Platform"/>
            <consortium name="The Broad Institute Genome Sequencing Center for Infectious Disease"/>
            <person name="Wu L."/>
            <person name="Ma J."/>
        </authorList>
    </citation>
    <scope>NUCLEOTIDE SEQUENCE [LARGE SCALE GENOMIC DNA]</scope>
    <source>
        <strain evidence="23">KCTC 52473</strain>
    </source>
</reference>
<evidence type="ECO:0000313" key="22">
    <source>
        <dbReference type="EMBL" id="MFC3123351.1"/>
    </source>
</evidence>
<evidence type="ECO:0000256" key="10">
    <source>
        <dbReference type="ARBA" id="ARBA00022630"/>
    </source>
</evidence>
<comment type="caution">
    <text evidence="22">The sequence shown here is derived from an EMBL/GenBank/DDBJ whole genome shotgun (WGS) entry which is preliminary data.</text>
</comment>
<keyword evidence="16 20" id="KW-0131">Cell cycle</keyword>
<evidence type="ECO:0000256" key="20">
    <source>
        <dbReference type="HAMAP-Rule" id="MF_00037"/>
    </source>
</evidence>
<dbReference type="Gene3D" id="3.30.43.10">
    <property type="entry name" value="Uridine Diphospho-n-acetylenolpyruvylglucosamine Reductase, domain 2"/>
    <property type="match status" value="1"/>
</dbReference>
<dbReference type="InterPro" id="IPR016167">
    <property type="entry name" value="FAD-bd_PCMH_sub1"/>
</dbReference>
<dbReference type="SUPFAM" id="SSF56194">
    <property type="entry name" value="Uridine diphospho-N-Acetylenolpyruvylglucosamine reductase, MurB, C-terminal domain"/>
    <property type="match status" value="1"/>
</dbReference>
<evidence type="ECO:0000256" key="5">
    <source>
        <dbReference type="ARBA" id="ARBA00010485"/>
    </source>
</evidence>
<evidence type="ECO:0000256" key="7">
    <source>
        <dbReference type="ARBA" id="ARBA00015188"/>
    </source>
</evidence>
<dbReference type="PROSITE" id="PS51387">
    <property type="entry name" value="FAD_PCMH"/>
    <property type="match status" value="1"/>
</dbReference>
<evidence type="ECO:0000256" key="9">
    <source>
        <dbReference type="ARBA" id="ARBA00022618"/>
    </source>
</evidence>
<dbReference type="PANTHER" id="PTHR21071">
    <property type="entry name" value="UDP-N-ACETYLENOLPYRUVOYLGLUCOSAMINE REDUCTASE"/>
    <property type="match status" value="1"/>
</dbReference>
<evidence type="ECO:0000313" key="23">
    <source>
        <dbReference type="Proteomes" id="UP001595478"/>
    </source>
</evidence>
<dbReference type="Proteomes" id="UP001595478">
    <property type="component" value="Unassembled WGS sequence"/>
</dbReference>
<evidence type="ECO:0000256" key="15">
    <source>
        <dbReference type="ARBA" id="ARBA00023002"/>
    </source>
</evidence>
<protein>
    <recommendedName>
        <fullName evidence="7 20">UDP-N-acetylenolpyruvoylglucosamine reductase</fullName>
        <ecNumber evidence="6 20">1.3.1.98</ecNumber>
    </recommendedName>
    <alternativeName>
        <fullName evidence="18 20">UDP-N-acetylmuramate dehydrogenase</fullName>
    </alternativeName>
</protein>
<feature type="active site" evidence="20">
    <location>
        <position position="158"/>
    </location>
</feature>
<dbReference type="EMBL" id="JBHRSW010000049">
    <property type="protein sequence ID" value="MFC3123351.1"/>
    <property type="molecule type" value="Genomic_DNA"/>
</dbReference>
<evidence type="ECO:0000256" key="4">
    <source>
        <dbReference type="ARBA" id="ARBA00004752"/>
    </source>
</evidence>
<evidence type="ECO:0000256" key="11">
    <source>
        <dbReference type="ARBA" id="ARBA00022827"/>
    </source>
</evidence>
<comment type="subcellular location">
    <subcellularLocation>
        <location evidence="3 20">Cytoplasm</location>
    </subcellularLocation>
</comment>
<evidence type="ECO:0000256" key="12">
    <source>
        <dbReference type="ARBA" id="ARBA00022857"/>
    </source>
</evidence>
<keyword evidence="17 20" id="KW-0961">Cell wall biogenesis/degradation</keyword>
<accession>A0ABV7FVT4</accession>
<dbReference type="Gene3D" id="3.30.465.10">
    <property type="match status" value="1"/>
</dbReference>
<keyword evidence="11 20" id="KW-0274">FAD</keyword>
<feature type="active site" description="Proton donor" evidence="20">
    <location>
        <position position="226"/>
    </location>
</feature>
<evidence type="ECO:0000256" key="13">
    <source>
        <dbReference type="ARBA" id="ARBA00022960"/>
    </source>
</evidence>
<comment type="function">
    <text evidence="2 20">Cell wall formation.</text>
</comment>
<comment type="cofactor">
    <cofactor evidence="1 20">
        <name>FAD</name>
        <dbReference type="ChEBI" id="CHEBI:57692"/>
    </cofactor>
</comment>
<evidence type="ECO:0000256" key="16">
    <source>
        <dbReference type="ARBA" id="ARBA00023306"/>
    </source>
</evidence>
<dbReference type="InterPro" id="IPR036635">
    <property type="entry name" value="MurB_C_sf"/>
</dbReference>
<keyword evidence="9 20" id="KW-0132">Cell division</keyword>
<dbReference type="GO" id="GO:0008762">
    <property type="term" value="F:UDP-N-acetylmuramate dehydrogenase activity"/>
    <property type="evidence" value="ECO:0007669"/>
    <property type="project" value="UniProtKB-EC"/>
</dbReference>
<dbReference type="Pfam" id="PF02873">
    <property type="entry name" value="MurB_C"/>
    <property type="match status" value="1"/>
</dbReference>
<dbReference type="PANTHER" id="PTHR21071:SF4">
    <property type="entry name" value="UDP-N-ACETYLENOLPYRUVOYLGLUCOSAMINE REDUCTASE"/>
    <property type="match status" value="1"/>
</dbReference>
<comment type="similarity">
    <text evidence="5 20">Belongs to the MurB family.</text>
</comment>
<dbReference type="Pfam" id="PF01565">
    <property type="entry name" value="FAD_binding_4"/>
    <property type="match status" value="1"/>
</dbReference>
<dbReference type="NCBIfam" id="TIGR00179">
    <property type="entry name" value="murB"/>
    <property type="match status" value="1"/>
</dbReference>
<evidence type="ECO:0000256" key="6">
    <source>
        <dbReference type="ARBA" id="ARBA00012518"/>
    </source>
</evidence>
<keyword evidence="12 20" id="KW-0521">NADP</keyword>
<sequence>MRLQSLQSYHTFGFDASCTEIKTIESLDGLTNSLALLTDKPFIVLGEGSNTVFIEDYVGTVLLNRLKGITVFEDDNFYHLNVASGENWHQLVLFCLERSIHGLENLALIPGTVGAAPIQNIGAYGVEIKEFIHSVEFVDVKSKRIGYFNNKECQFAYRDSVFKRDRTAERIIISVNFAIPKDNVVVTSYGPLAKLKKTSPKDIFETVVKTRQEKLPDPAEYGNAGSFFKNPIITLAQYFELQREYLNIPHYPSEDGKVKVPAAWLIDTLGFKGKKIGGIQCHEKQALVLLNLSDGKGHELLSLAREIRQSVLDRFDIQLENEVRLIGRNGLVSL</sequence>
<keyword evidence="23" id="KW-1185">Reference proteome</keyword>
<evidence type="ECO:0000256" key="14">
    <source>
        <dbReference type="ARBA" id="ARBA00022984"/>
    </source>
</evidence>
<dbReference type="InterPro" id="IPR016166">
    <property type="entry name" value="FAD-bd_PCMH"/>
</dbReference>
<keyword evidence="14 20" id="KW-0573">Peptidoglycan synthesis</keyword>
<dbReference type="HAMAP" id="MF_00037">
    <property type="entry name" value="MurB"/>
    <property type="match status" value="1"/>
</dbReference>
<dbReference type="InterPro" id="IPR003170">
    <property type="entry name" value="MurB"/>
</dbReference>
<name>A0ABV7FVT4_9ALTE</name>
<dbReference type="SUPFAM" id="SSF56176">
    <property type="entry name" value="FAD-binding/transporter-associated domain-like"/>
    <property type="match status" value="1"/>
</dbReference>
<dbReference type="EC" id="1.3.1.98" evidence="6 20"/>
<keyword evidence="15 20" id="KW-0560">Oxidoreductase</keyword>
<keyword evidence="8 20" id="KW-0963">Cytoplasm</keyword>
<evidence type="ECO:0000256" key="2">
    <source>
        <dbReference type="ARBA" id="ARBA00003921"/>
    </source>
</evidence>
<comment type="pathway">
    <text evidence="4 20">Cell wall biogenesis; peptidoglycan biosynthesis.</text>
</comment>
<organism evidence="22 23">
    <name type="scientific">Agaribacter flavus</name>
    <dbReference type="NCBI Taxonomy" id="1902781"/>
    <lineage>
        <taxon>Bacteria</taxon>
        <taxon>Pseudomonadati</taxon>
        <taxon>Pseudomonadota</taxon>
        <taxon>Gammaproteobacteria</taxon>
        <taxon>Alteromonadales</taxon>
        <taxon>Alteromonadaceae</taxon>
        <taxon>Agaribacter</taxon>
    </lineage>
</organism>
<keyword evidence="13 20" id="KW-0133">Cell shape</keyword>
<dbReference type="InterPro" id="IPR016169">
    <property type="entry name" value="FAD-bd_PCMH_sub2"/>
</dbReference>
<dbReference type="InterPro" id="IPR011601">
    <property type="entry name" value="MurB_C"/>
</dbReference>
<evidence type="ECO:0000256" key="8">
    <source>
        <dbReference type="ARBA" id="ARBA00022490"/>
    </source>
</evidence>
<feature type="active site" evidence="20">
    <location>
        <position position="322"/>
    </location>
</feature>
<dbReference type="NCBIfam" id="NF000755">
    <property type="entry name" value="PRK00046.1"/>
    <property type="match status" value="1"/>
</dbReference>
<feature type="domain" description="FAD-binding PCMH-type" evidence="21">
    <location>
        <begin position="14"/>
        <end position="182"/>
    </location>
</feature>
<dbReference type="RefSeq" id="WP_376921469.1">
    <property type="nucleotide sequence ID" value="NZ_JBHRSW010000049.1"/>
</dbReference>
<dbReference type="InterPro" id="IPR036318">
    <property type="entry name" value="FAD-bd_PCMH-like_sf"/>
</dbReference>
<evidence type="ECO:0000256" key="17">
    <source>
        <dbReference type="ARBA" id="ARBA00023316"/>
    </source>
</evidence>
<evidence type="ECO:0000256" key="19">
    <source>
        <dbReference type="ARBA" id="ARBA00048914"/>
    </source>
</evidence>
<evidence type="ECO:0000259" key="21">
    <source>
        <dbReference type="PROSITE" id="PS51387"/>
    </source>
</evidence>
<gene>
    <name evidence="20 22" type="primary">murB</name>
    <name evidence="22" type="ORF">ACFOHL_17165</name>
</gene>